<reference evidence="5" key="1">
    <citation type="submission" date="2020-11" db="EMBL/GenBank/DDBJ databases">
        <title>Novosphingobium aureum sp. nov., a marine bacterium isolated from sediment of a salt flat.</title>
        <authorList>
            <person name="Yoo Y."/>
            <person name="Kim J.-J."/>
        </authorList>
    </citation>
    <scope>NUCLEOTIDE SEQUENCE</scope>
    <source>
        <strain evidence="5">YJ-S2-02</strain>
    </source>
</reference>
<protein>
    <recommendedName>
        <fullName evidence="2">N-acetylmuramoyl-L-alanine amidase</fullName>
        <ecNumber evidence="2">3.5.1.28</ecNumber>
    </recommendedName>
</protein>
<dbReference type="EMBL" id="JADZGI010000001">
    <property type="protein sequence ID" value="MBH0113024.1"/>
    <property type="molecule type" value="Genomic_DNA"/>
</dbReference>
<dbReference type="GO" id="GO:0008745">
    <property type="term" value="F:N-acetylmuramoyl-L-alanine amidase activity"/>
    <property type="evidence" value="ECO:0007669"/>
    <property type="project" value="UniProtKB-EC"/>
</dbReference>
<evidence type="ECO:0000256" key="1">
    <source>
        <dbReference type="ARBA" id="ARBA00001561"/>
    </source>
</evidence>
<dbReference type="EC" id="3.5.1.28" evidence="2"/>
<dbReference type="Pfam" id="PF01520">
    <property type="entry name" value="Amidase_3"/>
    <property type="match status" value="1"/>
</dbReference>
<comment type="caution">
    <text evidence="5">The sequence shown here is derived from an EMBL/GenBank/DDBJ whole genome shotgun (WGS) entry which is preliminary data.</text>
</comment>
<dbReference type="CDD" id="cd02696">
    <property type="entry name" value="MurNAc-LAA"/>
    <property type="match status" value="1"/>
</dbReference>
<evidence type="ECO:0000256" key="2">
    <source>
        <dbReference type="ARBA" id="ARBA00011901"/>
    </source>
</evidence>
<feature type="domain" description="MurNAc-LAA" evidence="4">
    <location>
        <begin position="131"/>
        <end position="291"/>
    </location>
</feature>
<dbReference type="InterPro" id="IPR050695">
    <property type="entry name" value="N-acetylmuramoyl_amidase_3"/>
</dbReference>
<dbReference type="SUPFAM" id="SSF53187">
    <property type="entry name" value="Zn-dependent exopeptidases"/>
    <property type="match status" value="1"/>
</dbReference>
<keyword evidence="6" id="KW-1185">Reference proteome</keyword>
<organism evidence="5 6">
    <name type="scientific">Novosphingobium aureum</name>
    <dbReference type="NCBI Taxonomy" id="2792964"/>
    <lineage>
        <taxon>Bacteria</taxon>
        <taxon>Pseudomonadati</taxon>
        <taxon>Pseudomonadota</taxon>
        <taxon>Alphaproteobacteria</taxon>
        <taxon>Sphingomonadales</taxon>
        <taxon>Sphingomonadaceae</taxon>
        <taxon>Novosphingobium</taxon>
    </lineage>
</organism>
<keyword evidence="3" id="KW-0378">Hydrolase</keyword>
<accession>A0A931HCP9</accession>
<dbReference type="InterPro" id="IPR002508">
    <property type="entry name" value="MurNAc-LAA_cat"/>
</dbReference>
<dbReference type="RefSeq" id="WP_197162964.1">
    <property type="nucleotide sequence ID" value="NZ_JADZGI010000001.1"/>
</dbReference>
<sequence>MARLFPIILLIMLPLLALGGVLAMMVSGRMSHEGAQAGQSFVPVLRFTLPSTDEPVGLPRVDGPPDASRPLVVIDPGHGGFDPGAGKGALREKTVALNIARALRDHLVRSGGIRVAMTRDSDRFIALRDRPEIARRMGADLFVSIHADSAESDLARGASVYVLSQKGTGEAAERFASSARETGRSEGGRVNGIVLADTDDMVGAILLDLSQRSTQSDSTALAQLVLRELSDDKVPLHRENAETAALAVLKAPDIPSILFETGYINNEQDAELLGSRKGQERLGAAAARAIRAFFARKLGA</sequence>
<dbReference type="PANTHER" id="PTHR30404:SF0">
    <property type="entry name" value="N-ACETYLMURAMOYL-L-ALANINE AMIDASE AMIC"/>
    <property type="match status" value="1"/>
</dbReference>
<evidence type="ECO:0000313" key="5">
    <source>
        <dbReference type="EMBL" id="MBH0113024.1"/>
    </source>
</evidence>
<proteinExistence type="predicted"/>
<dbReference type="PANTHER" id="PTHR30404">
    <property type="entry name" value="N-ACETYLMURAMOYL-L-ALANINE AMIDASE"/>
    <property type="match status" value="1"/>
</dbReference>
<dbReference type="GO" id="GO:0009253">
    <property type="term" value="P:peptidoglycan catabolic process"/>
    <property type="evidence" value="ECO:0007669"/>
    <property type="project" value="InterPro"/>
</dbReference>
<evidence type="ECO:0000313" key="6">
    <source>
        <dbReference type="Proteomes" id="UP000617634"/>
    </source>
</evidence>
<name>A0A931HCP9_9SPHN</name>
<evidence type="ECO:0000256" key="3">
    <source>
        <dbReference type="ARBA" id="ARBA00022801"/>
    </source>
</evidence>
<gene>
    <name evidence="5" type="ORF">I5E68_08685</name>
</gene>
<dbReference type="AlphaFoldDB" id="A0A931HCP9"/>
<dbReference type="GO" id="GO:0030288">
    <property type="term" value="C:outer membrane-bounded periplasmic space"/>
    <property type="evidence" value="ECO:0007669"/>
    <property type="project" value="TreeGrafter"/>
</dbReference>
<comment type="catalytic activity">
    <reaction evidence="1">
        <text>Hydrolyzes the link between N-acetylmuramoyl residues and L-amino acid residues in certain cell-wall glycopeptides.</text>
        <dbReference type="EC" id="3.5.1.28"/>
    </reaction>
</comment>
<dbReference type="Proteomes" id="UP000617634">
    <property type="component" value="Unassembled WGS sequence"/>
</dbReference>
<evidence type="ECO:0000259" key="4">
    <source>
        <dbReference type="SMART" id="SM00646"/>
    </source>
</evidence>
<dbReference type="Gene3D" id="3.40.630.40">
    <property type="entry name" value="Zn-dependent exopeptidases"/>
    <property type="match status" value="1"/>
</dbReference>
<dbReference type="SMART" id="SM00646">
    <property type="entry name" value="Ami_3"/>
    <property type="match status" value="1"/>
</dbReference>